<organism evidence="1">
    <name type="scientific">viral metagenome</name>
    <dbReference type="NCBI Taxonomy" id="1070528"/>
    <lineage>
        <taxon>unclassified sequences</taxon>
        <taxon>metagenomes</taxon>
        <taxon>organismal metagenomes</taxon>
    </lineage>
</organism>
<accession>A0A6C0DBV1</accession>
<evidence type="ECO:0000313" key="1">
    <source>
        <dbReference type="EMBL" id="QHT13893.1"/>
    </source>
</evidence>
<protein>
    <submittedName>
        <fullName evidence="1">Uncharacterized protein</fullName>
    </submittedName>
</protein>
<name>A0A6C0DBV1_9ZZZZ</name>
<dbReference type="EMBL" id="MN739577">
    <property type="protein sequence ID" value="QHT13893.1"/>
    <property type="molecule type" value="Genomic_DNA"/>
</dbReference>
<sequence length="688" mass="81750">MSIISKEIKIYFYSNFNNEKIDFDLNKLYSETKEDGKTVYLNKTGLNTLPYFSLNVKYPKDKLLFNLKTYQERVNFFFDEKKFEYILKSYTVKSDFDIDEDITKIAEYNIMTMLELLFPTKFTAINNFHTSYDHIYGNNSDNPLWFDLVTQKNYSYLKLLDGEIYTFIRLVWLNDLLNNPEYRKIIDNFIIFWNWYKREINKVTKKESDLKIETKKIIDIILNDIEKNVKLPENTELTKKINQQIASLETLKDNIEKGKELSIIIEEIKEFYKGDKGSINTNLKTKVNANINKINKNIESINKEIKKNEDFKNLIKQTGENYSSSKYPEYRNFLSLKSKYTDDKYSYPKLISNNDKLKEFLSNSDADGMTQFFNIFEKIYNLYIAGIPEKLDENDSKTLKEIINTSIIINYPDSNSSISNKFFYEIHIMADFIKGKVDDEISNKIFCPYVGDYLGNMFEFLFRAKLYGKTDKQDVYRWDITRNRVSFSIKDNELKNGEISEQPNREKNKNAVQNKNNLYKNAPQNNNKSGNNINVAKFKDEVYSTEEIIKKDGIIEQLAKYQISIDQTNILEYLKNNNDLYNIIIESYKDEINQNKKLLETMVKLQYNYEGENQINNNKIANIKKDTGYNEIEIFKLEKNILLNKLYIEIVKKLYEIEDKKNRIISRGGTKKRHIFKKKYHTYKKYRL</sequence>
<reference evidence="1" key="1">
    <citation type="journal article" date="2020" name="Nature">
        <title>Giant virus diversity and host interactions through global metagenomics.</title>
        <authorList>
            <person name="Schulz F."/>
            <person name="Roux S."/>
            <person name="Paez-Espino D."/>
            <person name="Jungbluth S."/>
            <person name="Walsh D.A."/>
            <person name="Denef V.J."/>
            <person name="McMahon K.D."/>
            <person name="Konstantinidis K.T."/>
            <person name="Eloe-Fadrosh E.A."/>
            <person name="Kyrpides N.C."/>
            <person name="Woyke T."/>
        </authorList>
    </citation>
    <scope>NUCLEOTIDE SEQUENCE</scope>
    <source>
        <strain evidence="1">GVMAG-M-3300023174-134</strain>
    </source>
</reference>
<dbReference type="AlphaFoldDB" id="A0A6C0DBV1"/>
<proteinExistence type="predicted"/>